<feature type="binding site" evidence="13">
    <location>
        <position position="383"/>
    </location>
    <ligand>
        <name>Mg(2+)</name>
        <dbReference type="ChEBI" id="CHEBI:18420"/>
    </ligand>
</feature>
<evidence type="ECO:0000259" key="15">
    <source>
        <dbReference type="Pfam" id="PF08543"/>
    </source>
</evidence>
<keyword evidence="3 13" id="KW-0479">Metal-binding</keyword>
<dbReference type="Proteomes" id="UP001501294">
    <property type="component" value="Unassembled WGS sequence"/>
</dbReference>
<feature type="binding site" evidence="13">
    <location>
        <position position="460"/>
    </location>
    <ligand>
        <name>2-[(2R,5Z)-2-carboxy-4-methylthiazol-5(2H)-ylidene]ethyl phosphate</name>
        <dbReference type="ChEBI" id="CHEBI:62899"/>
    </ligand>
</feature>
<protein>
    <recommendedName>
        <fullName evidence="13">Thiamine-phosphate synthase</fullName>
        <shortName evidence="13">TP synthase</shortName>
        <shortName evidence="13">TPS</shortName>
        <ecNumber evidence="13">2.5.1.3</ecNumber>
    </recommendedName>
    <alternativeName>
        <fullName evidence="13">Thiamine-phosphate pyrophosphorylase</fullName>
        <shortName evidence="13">TMP pyrophosphorylase</shortName>
        <shortName evidence="13">TMP-PPase</shortName>
    </alternativeName>
</protein>
<comment type="pathway">
    <text evidence="1 13">Cofactor biosynthesis; thiamine diphosphate biosynthesis; thiamine phosphate from 4-amino-2-methyl-5-diphosphomethylpyrimidine and 4-methyl-5-(2-phosphoethyl)-thiazole: step 1/1.</text>
</comment>
<keyword evidence="8 13" id="KW-0784">Thiamine biosynthesis</keyword>
<evidence type="ECO:0000256" key="9">
    <source>
        <dbReference type="ARBA" id="ARBA00023268"/>
    </source>
</evidence>
<evidence type="ECO:0000256" key="10">
    <source>
        <dbReference type="ARBA" id="ARBA00047334"/>
    </source>
</evidence>
<feature type="binding site" evidence="13">
    <location>
        <begin position="428"/>
        <end position="430"/>
    </location>
    <ligand>
        <name>2-[(2R,5Z)-2-carboxy-4-methylthiazol-5(2H)-ylidene]ethyl phosphate</name>
        <dbReference type="ChEBI" id="CHEBI:62899"/>
    </ligand>
</feature>
<dbReference type="CDD" id="cd01169">
    <property type="entry name" value="HMPP_kinase"/>
    <property type="match status" value="1"/>
</dbReference>
<dbReference type="SUPFAM" id="SSF51391">
    <property type="entry name" value="Thiamin phosphate synthase"/>
    <property type="match status" value="1"/>
</dbReference>
<evidence type="ECO:0000313" key="17">
    <source>
        <dbReference type="Proteomes" id="UP001501294"/>
    </source>
</evidence>
<evidence type="ECO:0000256" key="5">
    <source>
        <dbReference type="ARBA" id="ARBA00022777"/>
    </source>
</evidence>
<evidence type="ECO:0000256" key="2">
    <source>
        <dbReference type="ARBA" id="ARBA00022679"/>
    </source>
</evidence>
<gene>
    <name evidence="16" type="primary">thiD</name>
    <name evidence="13" type="synonym">thiE</name>
    <name evidence="16" type="ORF">GCM10023150_07270</name>
</gene>
<proteinExistence type="inferred from homology"/>
<comment type="catalytic activity">
    <reaction evidence="12 13">
        <text>2-[(2R,5Z)-2-carboxy-4-methylthiazol-5(2H)-ylidene]ethyl phosphate + 4-amino-2-methyl-5-(diphosphooxymethyl)pyrimidine + 2 H(+) = thiamine phosphate + CO2 + diphosphate</text>
        <dbReference type="Rhea" id="RHEA:47844"/>
        <dbReference type="ChEBI" id="CHEBI:15378"/>
        <dbReference type="ChEBI" id="CHEBI:16526"/>
        <dbReference type="ChEBI" id="CHEBI:33019"/>
        <dbReference type="ChEBI" id="CHEBI:37575"/>
        <dbReference type="ChEBI" id="CHEBI:57841"/>
        <dbReference type="ChEBI" id="CHEBI:62899"/>
        <dbReference type="EC" id="2.5.1.3"/>
    </reaction>
</comment>
<feature type="binding site" evidence="13">
    <location>
        <begin position="331"/>
        <end position="335"/>
    </location>
    <ligand>
        <name>4-amino-2-methyl-5-(diphosphooxymethyl)pyrimidine</name>
        <dbReference type="ChEBI" id="CHEBI:57841"/>
    </ligand>
</feature>
<dbReference type="EMBL" id="BAABFU010000001">
    <property type="protein sequence ID" value="GAA4346154.1"/>
    <property type="molecule type" value="Genomic_DNA"/>
</dbReference>
<comment type="catalytic activity">
    <reaction evidence="10 13">
        <text>4-methyl-5-(2-phosphooxyethyl)-thiazole + 4-amino-2-methyl-5-(diphosphooxymethyl)pyrimidine + H(+) = thiamine phosphate + diphosphate</text>
        <dbReference type="Rhea" id="RHEA:22328"/>
        <dbReference type="ChEBI" id="CHEBI:15378"/>
        <dbReference type="ChEBI" id="CHEBI:33019"/>
        <dbReference type="ChEBI" id="CHEBI:37575"/>
        <dbReference type="ChEBI" id="CHEBI:57841"/>
        <dbReference type="ChEBI" id="CHEBI:58296"/>
        <dbReference type="EC" id="2.5.1.3"/>
    </reaction>
</comment>
<evidence type="ECO:0000313" key="16">
    <source>
        <dbReference type="EMBL" id="GAA4346154.1"/>
    </source>
</evidence>
<dbReference type="InterPro" id="IPR034291">
    <property type="entry name" value="TMP_synthase"/>
</dbReference>
<dbReference type="Pfam" id="PF08543">
    <property type="entry name" value="Phos_pyr_kin"/>
    <property type="match status" value="1"/>
</dbReference>
<accession>A0ABP8HWK6</accession>
<dbReference type="SUPFAM" id="SSF53613">
    <property type="entry name" value="Ribokinase-like"/>
    <property type="match status" value="1"/>
</dbReference>
<feature type="binding site" evidence="13">
    <location>
        <position position="431"/>
    </location>
    <ligand>
        <name>4-amino-2-methyl-5-(diphosphooxymethyl)pyrimidine</name>
        <dbReference type="ChEBI" id="CHEBI:57841"/>
    </ligand>
</feature>
<feature type="domain" description="Thiamine phosphate synthase/TenI" evidence="14">
    <location>
        <begin position="315"/>
        <end position="483"/>
    </location>
</feature>
<evidence type="ECO:0000256" key="7">
    <source>
        <dbReference type="ARBA" id="ARBA00022842"/>
    </source>
</evidence>
<comment type="catalytic activity">
    <reaction evidence="11 13">
        <text>2-(2-carboxy-4-methylthiazol-5-yl)ethyl phosphate + 4-amino-2-methyl-5-(diphosphooxymethyl)pyrimidine + 2 H(+) = thiamine phosphate + CO2 + diphosphate</text>
        <dbReference type="Rhea" id="RHEA:47848"/>
        <dbReference type="ChEBI" id="CHEBI:15378"/>
        <dbReference type="ChEBI" id="CHEBI:16526"/>
        <dbReference type="ChEBI" id="CHEBI:33019"/>
        <dbReference type="ChEBI" id="CHEBI:37575"/>
        <dbReference type="ChEBI" id="CHEBI:57841"/>
        <dbReference type="ChEBI" id="CHEBI:62890"/>
        <dbReference type="EC" id="2.5.1.3"/>
    </reaction>
</comment>
<comment type="similarity">
    <text evidence="13">Belongs to the thiamine-phosphate synthase family.</text>
</comment>
<evidence type="ECO:0000256" key="3">
    <source>
        <dbReference type="ARBA" id="ARBA00022723"/>
    </source>
</evidence>
<dbReference type="EC" id="2.5.1.3" evidence="13"/>
<evidence type="ECO:0000256" key="12">
    <source>
        <dbReference type="ARBA" id="ARBA00047883"/>
    </source>
</evidence>
<name>A0ABP8HWK6_9GAMM</name>
<keyword evidence="6" id="KW-0067">ATP-binding</keyword>
<sequence>MAYRMKPVAWTVAGSDTAGLAGQVADVRAMEALGVHPCMITTAVTAQNNQQVVALNPLSYEQIESQFNALEKDFSPVAVKVGLLPTVDALKALSEFLEHYKGLVIVDPVLASSSGKQLVDDETLEKYSELLAKATLVTPNIPELALLSGIEITDEESIAKAAQYLLNQGAKAVLVKGGHTEYLGNIHDDYVHDYFISERHTFWLHSKKQDTDNTRGTGCVLASAITAALALGHSLEDAVVIGKMLLNQGLRQGYSITTETDYQKGPLKPLHWPNETQDLPLITASMTDPVDYHFPQCVEHGSDQETLGLYPVVERASWLEQLLPLGVTTIQLRVKDLSGEALEAEIEQAIQIAQKYKARLFINDYWQLAIKHGAYGVHLGQEDLETAELSAISNAGLRLGLSTHCYYEVARAHAIKPSYLACGPVYHTDSKDMPWIPHGIENLMKWKELLPDYPWVAIGGINLERFPKVVQTGVSGIAMISAITQADEPEAVTKTMMEMFRHE</sequence>
<dbReference type="Gene3D" id="3.40.1190.20">
    <property type="match status" value="1"/>
</dbReference>
<dbReference type="HAMAP" id="MF_00097">
    <property type="entry name" value="TMP_synthase"/>
    <property type="match status" value="1"/>
</dbReference>
<dbReference type="InterPro" id="IPR036206">
    <property type="entry name" value="ThiamineP_synth_sf"/>
</dbReference>
<keyword evidence="5 16" id="KW-0418">Kinase</keyword>
<dbReference type="InterPro" id="IPR029056">
    <property type="entry name" value="Ribokinase-like"/>
</dbReference>
<feature type="domain" description="Pyridoxamine kinase/Phosphomethylpyrimidine kinase" evidence="15">
    <location>
        <begin position="16"/>
        <end position="258"/>
    </location>
</feature>
<dbReference type="NCBIfam" id="TIGR00693">
    <property type="entry name" value="thiE"/>
    <property type="match status" value="1"/>
</dbReference>
<feature type="binding site" evidence="13">
    <location>
        <begin position="480"/>
        <end position="481"/>
    </location>
    <ligand>
        <name>2-[(2R,5Z)-2-carboxy-4-methylthiazol-5(2H)-ylidene]ethyl phosphate</name>
        <dbReference type="ChEBI" id="CHEBI:62899"/>
    </ligand>
</feature>
<dbReference type="PANTHER" id="PTHR20858">
    <property type="entry name" value="PHOSPHOMETHYLPYRIMIDINE KINASE"/>
    <property type="match status" value="1"/>
</dbReference>
<keyword evidence="2 13" id="KW-0808">Transferase</keyword>
<reference evidence="17" key="1">
    <citation type="journal article" date="2019" name="Int. J. Syst. Evol. Microbiol.">
        <title>The Global Catalogue of Microorganisms (GCM) 10K type strain sequencing project: providing services to taxonomists for standard genome sequencing and annotation.</title>
        <authorList>
            <consortium name="The Broad Institute Genomics Platform"/>
            <consortium name="The Broad Institute Genome Sequencing Center for Infectious Disease"/>
            <person name="Wu L."/>
            <person name="Ma J."/>
        </authorList>
    </citation>
    <scope>NUCLEOTIDE SEQUENCE [LARGE SCALE GENOMIC DNA]</scope>
    <source>
        <strain evidence="17">JCM 17727</strain>
    </source>
</reference>
<keyword evidence="17" id="KW-1185">Reference proteome</keyword>
<dbReference type="Pfam" id="PF02581">
    <property type="entry name" value="TMP-TENI"/>
    <property type="match status" value="1"/>
</dbReference>
<dbReference type="RefSeq" id="WP_223576955.1">
    <property type="nucleotide sequence ID" value="NZ_BAABFU010000001.1"/>
</dbReference>
<comment type="caution">
    <text evidence="16">The sequence shown here is derived from an EMBL/GenBank/DDBJ whole genome shotgun (WGS) entry which is preliminary data.</text>
</comment>
<evidence type="ECO:0000256" key="6">
    <source>
        <dbReference type="ARBA" id="ARBA00022840"/>
    </source>
</evidence>
<evidence type="ECO:0000256" key="13">
    <source>
        <dbReference type="HAMAP-Rule" id="MF_00097"/>
    </source>
</evidence>
<keyword evidence="9" id="KW-0511">Multifunctional enzyme</keyword>
<evidence type="ECO:0000256" key="8">
    <source>
        <dbReference type="ARBA" id="ARBA00022977"/>
    </source>
</evidence>
<dbReference type="CDD" id="cd00564">
    <property type="entry name" value="TMP_TenI"/>
    <property type="match status" value="1"/>
</dbReference>
<evidence type="ECO:0000259" key="14">
    <source>
        <dbReference type="Pfam" id="PF02581"/>
    </source>
</evidence>
<comment type="cofactor">
    <cofactor evidence="13">
        <name>Mg(2+)</name>
        <dbReference type="ChEBI" id="CHEBI:18420"/>
    </cofactor>
    <text evidence="13">Binds 1 Mg(2+) ion per subunit.</text>
</comment>
<feature type="binding site" evidence="13">
    <location>
        <position position="364"/>
    </location>
    <ligand>
        <name>Mg(2+)</name>
        <dbReference type="ChEBI" id="CHEBI:18420"/>
    </ligand>
</feature>
<dbReference type="InterPro" id="IPR013749">
    <property type="entry name" value="PM/HMP-P_kinase-1"/>
</dbReference>
<dbReference type="InterPro" id="IPR013785">
    <property type="entry name" value="Aldolase_TIM"/>
</dbReference>
<organism evidence="16 17">
    <name type="scientific">Kangiella taiwanensis</name>
    <dbReference type="NCBI Taxonomy" id="1079179"/>
    <lineage>
        <taxon>Bacteria</taxon>
        <taxon>Pseudomonadati</taxon>
        <taxon>Pseudomonadota</taxon>
        <taxon>Gammaproteobacteria</taxon>
        <taxon>Kangiellales</taxon>
        <taxon>Kangiellaceae</taxon>
        <taxon>Kangiella</taxon>
    </lineage>
</organism>
<dbReference type="NCBIfam" id="TIGR00097">
    <property type="entry name" value="HMP-P_kinase"/>
    <property type="match status" value="1"/>
</dbReference>
<dbReference type="InterPro" id="IPR004399">
    <property type="entry name" value="HMP/HMP-P_kinase_dom"/>
</dbReference>
<dbReference type="Gene3D" id="3.20.20.70">
    <property type="entry name" value="Aldolase class I"/>
    <property type="match status" value="1"/>
</dbReference>
<evidence type="ECO:0000256" key="1">
    <source>
        <dbReference type="ARBA" id="ARBA00005165"/>
    </source>
</evidence>
<dbReference type="NCBIfam" id="NF002904">
    <property type="entry name" value="PRK03512.1"/>
    <property type="match status" value="1"/>
</dbReference>
<evidence type="ECO:0000256" key="11">
    <source>
        <dbReference type="ARBA" id="ARBA00047851"/>
    </source>
</evidence>
<comment type="function">
    <text evidence="13">Condenses 4-methyl-5-(beta-hydroxyethyl)thiazole monophosphate (THZ-P) and 2-methyl-4-amino-5-hydroxymethyl pyrimidine pyrophosphate (HMP-PP) to form thiamine monophosphate (TMP).</text>
</comment>
<dbReference type="PANTHER" id="PTHR20858:SF17">
    <property type="entry name" value="HYDROXYMETHYLPYRIMIDINE_PHOSPHOMETHYLPYRIMIDINE KINASE THI20-RELATED"/>
    <property type="match status" value="1"/>
</dbReference>
<evidence type="ECO:0000256" key="4">
    <source>
        <dbReference type="ARBA" id="ARBA00022741"/>
    </source>
</evidence>
<dbReference type="InterPro" id="IPR022998">
    <property type="entry name" value="ThiamineP_synth_TenI"/>
</dbReference>
<dbReference type="GO" id="GO:0016301">
    <property type="term" value="F:kinase activity"/>
    <property type="evidence" value="ECO:0007669"/>
    <property type="project" value="UniProtKB-KW"/>
</dbReference>
<feature type="binding site" evidence="13">
    <location>
        <position position="363"/>
    </location>
    <ligand>
        <name>4-amino-2-methyl-5-(diphosphooxymethyl)pyrimidine</name>
        <dbReference type="ChEBI" id="CHEBI:57841"/>
    </ligand>
</feature>
<keyword evidence="7 13" id="KW-0460">Magnesium</keyword>
<keyword evidence="4" id="KW-0547">Nucleotide-binding</keyword>
<feature type="binding site" evidence="13">
    <location>
        <position position="402"/>
    </location>
    <ligand>
        <name>4-amino-2-methyl-5-(diphosphooxymethyl)pyrimidine</name>
        <dbReference type="ChEBI" id="CHEBI:57841"/>
    </ligand>
</feature>